<gene>
    <name evidence="1" type="ORF">FCALED_LOCUS16695</name>
</gene>
<evidence type="ECO:0000313" key="1">
    <source>
        <dbReference type="EMBL" id="CAG8757152.1"/>
    </source>
</evidence>
<protein>
    <submittedName>
        <fullName evidence="1">1110_t:CDS:1</fullName>
    </submittedName>
</protein>
<sequence length="115" mass="13694">MEQISSQFITLDEQAHKLIKDLSKPKYLSTLKLLFENPSNEFLSQVLRDSLVRLTDPTPFDHYSRKSMAILELHLRTWQIVLERICFLPMRLSRELRENVYYSLAVFAEIHRKIT</sequence>
<dbReference type="OrthoDB" id="2436253at2759"/>
<reference evidence="1" key="1">
    <citation type="submission" date="2021-06" db="EMBL/GenBank/DDBJ databases">
        <authorList>
            <person name="Kallberg Y."/>
            <person name="Tangrot J."/>
            <person name="Rosling A."/>
        </authorList>
    </citation>
    <scope>NUCLEOTIDE SEQUENCE</scope>
    <source>
        <strain evidence="1">UK204</strain>
    </source>
</reference>
<evidence type="ECO:0000313" key="2">
    <source>
        <dbReference type="Proteomes" id="UP000789570"/>
    </source>
</evidence>
<dbReference type="AlphaFoldDB" id="A0A9N9IZ03"/>
<accession>A0A9N9IZ03</accession>
<dbReference type="EMBL" id="CAJVPQ010020898">
    <property type="protein sequence ID" value="CAG8757152.1"/>
    <property type="molecule type" value="Genomic_DNA"/>
</dbReference>
<name>A0A9N9IZ03_9GLOM</name>
<dbReference type="Proteomes" id="UP000789570">
    <property type="component" value="Unassembled WGS sequence"/>
</dbReference>
<organism evidence="1 2">
    <name type="scientific">Funneliformis caledonium</name>
    <dbReference type="NCBI Taxonomy" id="1117310"/>
    <lineage>
        <taxon>Eukaryota</taxon>
        <taxon>Fungi</taxon>
        <taxon>Fungi incertae sedis</taxon>
        <taxon>Mucoromycota</taxon>
        <taxon>Glomeromycotina</taxon>
        <taxon>Glomeromycetes</taxon>
        <taxon>Glomerales</taxon>
        <taxon>Glomeraceae</taxon>
        <taxon>Funneliformis</taxon>
    </lineage>
</organism>
<keyword evidence="2" id="KW-1185">Reference proteome</keyword>
<proteinExistence type="predicted"/>
<comment type="caution">
    <text evidence="1">The sequence shown here is derived from an EMBL/GenBank/DDBJ whole genome shotgun (WGS) entry which is preliminary data.</text>
</comment>